<proteinExistence type="predicted"/>
<gene>
    <name evidence="3" type="ORF">NSED_04085</name>
</gene>
<dbReference type="Proteomes" id="UP000006100">
    <property type="component" value="Chromosome"/>
</dbReference>
<reference evidence="3 4" key="1">
    <citation type="journal article" date="2012" name="J. Bacteriol.">
        <title>Draft Genome Sequence of an Ammonia-Oxidizing Archaeon, "Candidatus Nitrosopumilus sediminis" AR2, from Svalbard in the Arctic Circle.</title>
        <authorList>
            <person name="Park S.J."/>
            <person name="Kim J.G."/>
            <person name="Jung M.Y."/>
            <person name="Kim S.J."/>
            <person name="Cha I.T."/>
            <person name="Ghai R."/>
            <person name="Martin-Cuadrado A.B."/>
            <person name="Rodriguez-Valera F."/>
            <person name="Rhee S.K."/>
        </authorList>
    </citation>
    <scope>NUCLEOTIDE SEQUENCE [LARGE SCALE GENOMIC DNA]</scope>
    <source>
        <strain evidence="3 4">AR2</strain>
    </source>
</reference>
<dbReference type="EMBL" id="CP003843">
    <property type="protein sequence ID" value="AFS82623.1"/>
    <property type="molecule type" value="Genomic_DNA"/>
</dbReference>
<dbReference type="KEGG" id="nir:NSED_04085"/>
<feature type="transmembrane region" description="Helical" evidence="2">
    <location>
        <begin position="186"/>
        <end position="207"/>
    </location>
</feature>
<keyword evidence="2" id="KW-0812">Transmembrane</keyword>
<evidence type="ECO:0000313" key="3">
    <source>
        <dbReference type="EMBL" id="AFS82623.1"/>
    </source>
</evidence>
<dbReference type="AlphaFoldDB" id="K0B8U9"/>
<evidence type="ECO:0000313" key="4">
    <source>
        <dbReference type="Proteomes" id="UP000006100"/>
    </source>
</evidence>
<protein>
    <submittedName>
        <fullName evidence="3">Uncharacterized protein</fullName>
    </submittedName>
</protein>
<evidence type="ECO:0000256" key="1">
    <source>
        <dbReference type="SAM" id="MobiDB-lite"/>
    </source>
</evidence>
<keyword evidence="4" id="KW-1185">Reference proteome</keyword>
<dbReference type="PATRIC" id="fig|1229909.8.peg.883"/>
<feature type="compositionally biased region" description="Polar residues" evidence="1">
    <location>
        <begin position="158"/>
        <end position="170"/>
    </location>
</feature>
<accession>K0B8U9</accession>
<feature type="region of interest" description="Disordered" evidence="1">
    <location>
        <begin position="152"/>
        <end position="172"/>
    </location>
</feature>
<name>K0B8U9_9ARCH</name>
<organism evidence="3 4">
    <name type="scientific">Candidatus Nitrosopumilus sediminis</name>
    <dbReference type="NCBI Taxonomy" id="1229909"/>
    <lineage>
        <taxon>Archaea</taxon>
        <taxon>Nitrososphaerota</taxon>
        <taxon>Nitrososphaeria</taxon>
        <taxon>Nitrosopumilales</taxon>
        <taxon>Nitrosopumilaceae</taxon>
        <taxon>Nitrosopumilus</taxon>
    </lineage>
</organism>
<evidence type="ECO:0000256" key="2">
    <source>
        <dbReference type="SAM" id="Phobius"/>
    </source>
</evidence>
<sequence>MRIFVKTFKIRKETVRKISIPLLLKIGRTLEDEIKNMAKNEFEHYPYVRFEFDDNYESHSDSKIDEVLKGRILKENTKINFHLYDEKRGFSIYLEYGTVLTNMLKIMIPKGQITLMSDGGDQIWCEGISNKFLRLIETFDDESFDATMIKSDDKEKSFQTNQTKQKSLPNQEPKVVHPTSIVKTHLTSIVIGTVASIIGGIIVYFVITNLDKFNGS</sequence>
<keyword evidence="2" id="KW-1133">Transmembrane helix</keyword>
<dbReference type="STRING" id="1229909.NSED_04085"/>
<dbReference type="HOGENOM" id="CLU_1275261_0_0_2"/>
<keyword evidence="2" id="KW-0472">Membrane</keyword>